<feature type="region of interest" description="Disordered" evidence="1">
    <location>
        <begin position="50"/>
        <end position="69"/>
    </location>
</feature>
<dbReference type="EMBL" id="AP015034">
    <property type="protein sequence ID" value="BAT73649.1"/>
    <property type="molecule type" value="Genomic_DNA"/>
</dbReference>
<accession>A0A0S3QZ72</accession>
<proteinExistence type="predicted"/>
<keyword evidence="2" id="KW-0472">Membrane</keyword>
<sequence length="69" mass="7757">MTPPQAYQTTNQPFHQPHCFPTCSTSFFFSSLFFFFPYLVLTKSLQTCDSQGSKSPHFDARLADSQGVG</sequence>
<evidence type="ECO:0000313" key="4">
    <source>
        <dbReference type="Proteomes" id="UP000291084"/>
    </source>
</evidence>
<gene>
    <name evidence="3" type="primary">Vigan.01G115800</name>
    <name evidence="3" type="ORF">VIGAN_01115800</name>
</gene>
<name>A0A0S3QZ72_PHAAN</name>
<dbReference type="AlphaFoldDB" id="A0A0S3QZ72"/>
<evidence type="ECO:0000256" key="2">
    <source>
        <dbReference type="SAM" id="Phobius"/>
    </source>
</evidence>
<keyword evidence="2" id="KW-1133">Transmembrane helix</keyword>
<keyword evidence="2" id="KW-0812">Transmembrane</keyword>
<feature type="transmembrane region" description="Helical" evidence="2">
    <location>
        <begin position="20"/>
        <end position="41"/>
    </location>
</feature>
<evidence type="ECO:0000256" key="1">
    <source>
        <dbReference type="SAM" id="MobiDB-lite"/>
    </source>
</evidence>
<reference evidence="3 4" key="1">
    <citation type="journal article" date="2015" name="Sci. Rep.">
        <title>The power of single molecule real-time sequencing technology in the de novo assembly of a eukaryotic genome.</title>
        <authorList>
            <person name="Sakai H."/>
            <person name="Naito K."/>
            <person name="Ogiso-Tanaka E."/>
            <person name="Takahashi Y."/>
            <person name="Iseki K."/>
            <person name="Muto C."/>
            <person name="Satou K."/>
            <person name="Teruya K."/>
            <person name="Shiroma A."/>
            <person name="Shimoji M."/>
            <person name="Hirano T."/>
            <person name="Itoh T."/>
            <person name="Kaga A."/>
            <person name="Tomooka N."/>
        </authorList>
    </citation>
    <scope>NUCLEOTIDE SEQUENCE [LARGE SCALE GENOMIC DNA]</scope>
    <source>
        <strain evidence="4">cv. Shumari</strain>
    </source>
</reference>
<dbReference type="Proteomes" id="UP000291084">
    <property type="component" value="Chromosome 1"/>
</dbReference>
<evidence type="ECO:0000313" key="3">
    <source>
        <dbReference type="EMBL" id="BAT73649.1"/>
    </source>
</evidence>
<keyword evidence="4" id="KW-1185">Reference proteome</keyword>
<organism evidence="3 4">
    <name type="scientific">Vigna angularis var. angularis</name>
    <dbReference type="NCBI Taxonomy" id="157739"/>
    <lineage>
        <taxon>Eukaryota</taxon>
        <taxon>Viridiplantae</taxon>
        <taxon>Streptophyta</taxon>
        <taxon>Embryophyta</taxon>
        <taxon>Tracheophyta</taxon>
        <taxon>Spermatophyta</taxon>
        <taxon>Magnoliopsida</taxon>
        <taxon>eudicotyledons</taxon>
        <taxon>Gunneridae</taxon>
        <taxon>Pentapetalae</taxon>
        <taxon>rosids</taxon>
        <taxon>fabids</taxon>
        <taxon>Fabales</taxon>
        <taxon>Fabaceae</taxon>
        <taxon>Papilionoideae</taxon>
        <taxon>50 kb inversion clade</taxon>
        <taxon>NPAAA clade</taxon>
        <taxon>indigoferoid/millettioid clade</taxon>
        <taxon>Phaseoleae</taxon>
        <taxon>Vigna</taxon>
    </lineage>
</organism>
<protein>
    <submittedName>
        <fullName evidence="3">Uncharacterized protein</fullName>
    </submittedName>
</protein>